<reference evidence="1" key="2">
    <citation type="journal article" date="2024" name="Plant">
        <title>Genomic evolution and insights into agronomic trait innovations of Sesamum species.</title>
        <authorList>
            <person name="Miao H."/>
            <person name="Wang L."/>
            <person name="Qu L."/>
            <person name="Liu H."/>
            <person name="Sun Y."/>
            <person name="Le M."/>
            <person name="Wang Q."/>
            <person name="Wei S."/>
            <person name="Zheng Y."/>
            <person name="Lin W."/>
            <person name="Duan Y."/>
            <person name="Cao H."/>
            <person name="Xiong S."/>
            <person name="Wang X."/>
            <person name="Wei L."/>
            <person name="Li C."/>
            <person name="Ma Q."/>
            <person name="Ju M."/>
            <person name="Zhao R."/>
            <person name="Li G."/>
            <person name="Mu C."/>
            <person name="Tian Q."/>
            <person name="Mei H."/>
            <person name="Zhang T."/>
            <person name="Gao T."/>
            <person name="Zhang H."/>
        </authorList>
    </citation>
    <scope>NUCLEOTIDE SEQUENCE</scope>
    <source>
        <strain evidence="1">3651</strain>
    </source>
</reference>
<gene>
    <name evidence="1" type="ORF">Salat_2979900</name>
</gene>
<organism evidence="1 2">
    <name type="scientific">Sesamum alatum</name>
    <dbReference type="NCBI Taxonomy" id="300844"/>
    <lineage>
        <taxon>Eukaryota</taxon>
        <taxon>Viridiplantae</taxon>
        <taxon>Streptophyta</taxon>
        <taxon>Embryophyta</taxon>
        <taxon>Tracheophyta</taxon>
        <taxon>Spermatophyta</taxon>
        <taxon>Magnoliopsida</taxon>
        <taxon>eudicotyledons</taxon>
        <taxon>Gunneridae</taxon>
        <taxon>Pentapetalae</taxon>
        <taxon>asterids</taxon>
        <taxon>lamiids</taxon>
        <taxon>Lamiales</taxon>
        <taxon>Pedaliaceae</taxon>
        <taxon>Sesamum</taxon>
    </lineage>
</organism>
<protein>
    <submittedName>
        <fullName evidence="1">Uncharacterized protein</fullName>
    </submittedName>
</protein>
<reference evidence="1" key="1">
    <citation type="submission" date="2020-06" db="EMBL/GenBank/DDBJ databases">
        <authorList>
            <person name="Li T."/>
            <person name="Hu X."/>
            <person name="Zhang T."/>
            <person name="Song X."/>
            <person name="Zhang H."/>
            <person name="Dai N."/>
            <person name="Sheng W."/>
            <person name="Hou X."/>
            <person name="Wei L."/>
        </authorList>
    </citation>
    <scope>NUCLEOTIDE SEQUENCE</scope>
    <source>
        <strain evidence="1">3651</strain>
        <tissue evidence="1">Leaf</tissue>
    </source>
</reference>
<dbReference type="AlphaFoldDB" id="A0AAE1XIA6"/>
<comment type="caution">
    <text evidence="1">The sequence shown here is derived from an EMBL/GenBank/DDBJ whole genome shotgun (WGS) entry which is preliminary data.</text>
</comment>
<proteinExistence type="predicted"/>
<dbReference type="EMBL" id="JACGWO010000015">
    <property type="protein sequence ID" value="KAK4412283.1"/>
    <property type="molecule type" value="Genomic_DNA"/>
</dbReference>
<accession>A0AAE1XIA6</accession>
<dbReference type="Proteomes" id="UP001293254">
    <property type="component" value="Unassembled WGS sequence"/>
</dbReference>
<keyword evidence="2" id="KW-1185">Reference proteome</keyword>
<evidence type="ECO:0000313" key="2">
    <source>
        <dbReference type="Proteomes" id="UP001293254"/>
    </source>
</evidence>
<sequence length="227" mass="24894">MFIYAEFYMKFKTVVQLSLVHDGCCSRPYSIIYFPSFSSGNVGAVSSFLPSVIRKLLSLSQLCRDINMTLGGVEMSIGLLVLCVSSAGLLIPTAESVVAYAVFPLLRTPQLEMPQNGLACPFGVFNSSTGSMLAISLIDGFVGIPGLKVGLNKSKLRSERKENGWSLQGLRYYPQAAIKRDFCLSATERRLGGVDVCRVIYLRATLQIGTPHKQRRSAGWYCDVSKD</sequence>
<evidence type="ECO:0000313" key="1">
    <source>
        <dbReference type="EMBL" id="KAK4412283.1"/>
    </source>
</evidence>
<name>A0AAE1XIA6_9LAMI</name>